<evidence type="ECO:0000313" key="1">
    <source>
        <dbReference type="Proteomes" id="UP000025227"/>
    </source>
</evidence>
<proteinExistence type="predicted"/>
<organism evidence="1 2">
    <name type="scientific">Haemonchus contortus</name>
    <name type="common">Barber pole worm</name>
    <dbReference type="NCBI Taxonomy" id="6289"/>
    <lineage>
        <taxon>Eukaryota</taxon>
        <taxon>Metazoa</taxon>
        <taxon>Ecdysozoa</taxon>
        <taxon>Nematoda</taxon>
        <taxon>Chromadorea</taxon>
        <taxon>Rhabditida</taxon>
        <taxon>Rhabditina</taxon>
        <taxon>Rhabditomorpha</taxon>
        <taxon>Strongyloidea</taxon>
        <taxon>Trichostrongylidae</taxon>
        <taxon>Haemonchus</taxon>
    </lineage>
</organism>
<keyword evidence="1" id="KW-1185">Reference proteome</keyword>
<evidence type="ECO:0000313" key="2">
    <source>
        <dbReference type="WBParaSite" id="HCON_00078740-00001"/>
    </source>
</evidence>
<dbReference type="AlphaFoldDB" id="A0A7I4YDX8"/>
<dbReference type="WBParaSite" id="HCON_00078740-00001">
    <property type="protein sequence ID" value="HCON_00078740-00001"/>
    <property type="gene ID" value="HCON_00078740"/>
</dbReference>
<dbReference type="OrthoDB" id="5869299at2759"/>
<dbReference type="Proteomes" id="UP000025227">
    <property type="component" value="Unplaced"/>
</dbReference>
<protein>
    <submittedName>
        <fullName evidence="2">Mediator complex subunit 15</fullName>
    </submittedName>
</protein>
<accession>A0A7I4YDX8</accession>
<reference evidence="2" key="1">
    <citation type="submission" date="2020-12" db="UniProtKB">
        <authorList>
            <consortium name="WormBaseParasite"/>
        </authorList>
    </citation>
    <scope>IDENTIFICATION</scope>
    <source>
        <strain evidence="2">MHco3</strain>
    </source>
</reference>
<sequence length="164" mass="18481">MAQQALSVCMQQTSESSATFANSLHTLLHAATTGLDPATQKERVMEELVARLRCVIRYYAKLDYPSFFEQAVSKAQMVELLRAEVTAGCLVTPLAPPRPIEVKTAASSRFRPRRDHFRGSATADIHETLKKDLPNPLQLWRQRTLRSAVPFITEPAQTHRYAFL</sequence>
<name>A0A7I4YDX8_HAECO</name>